<dbReference type="GO" id="GO:0046982">
    <property type="term" value="F:protein heterodimerization activity"/>
    <property type="evidence" value="ECO:0007669"/>
    <property type="project" value="InterPro"/>
</dbReference>
<dbReference type="SMART" id="SM00458">
    <property type="entry name" value="RICIN"/>
    <property type="match status" value="1"/>
</dbReference>
<dbReference type="GO" id="GO:0015721">
    <property type="term" value="P:bile acid and bile salt transport"/>
    <property type="evidence" value="ECO:0007669"/>
    <property type="project" value="InterPro"/>
</dbReference>
<dbReference type="PANTHER" id="PTHR36129:SF2">
    <property type="entry name" value="RICIN B LECTIN DOMAIN-CONTAINING PROTEIN"/>
    <property type="match status" value="1"/>
</dbReference>
<keyword evidence="1" id="KW-0812">Transmembrane</keyword>
<evidence type="ECO:0000256" key="2">
    <source>
        <dbReference type="SAM" id="SignalP"/>
    </source>
</evidence>
<keyword evidence="5" id="KW-1185">Reference proteome</keyword>
<evidence type="ECO:0000259" key="3">
    <source>
        <dbReference type="SMART" id="SM00458"/>
    </source>
</evidence>
<dbReference type="InterPro" id="IPR000772">
    <property type="entry name" value="Ricin_B_lectin"/>
</dbReference>
<evidence type="ECO:0000313" key="5">
    <source>
        <dbReference type="Proteomes" id="UP000327493"/>
    </source>
</evidence>
<dbReference type="InterPro" id="IPR052678">
    <property type="entry name" value="OST-beta_subunit"/>
</dbReference>
<dbReference type="PANTHER" id="PTHR36129">
    <property type="entry name" value="ORGANIC SOLUTE TRANSPORTER SUBUNIT BETA-RELATED"/>
    <property type="match status" value="1"/>
</dbReference>
<proteinExistence type="predicted"/>
<dbReference type="Pfam" id="PF15048">
    <property type="entry name" value="OSTbeta"/>
    <property type="match status" value="1"/>
</dbReference>
<keyword evidence="1" id="KW-0472">Membrane</keyword>
<evidence type="ECO:0000256" key="1">
    <source>
        <dbReference type="SAM" id="Phobius"/>
    </source>
</evidence>
<dbReference type="EMBL" id="VOFY01000005">
    <property type="protein sequence ID" value="KAA8592909.1"/>
    <property type="molecule type" value="Genomic_DNA"/>
</dbReference>
<dbReference type="InterPro" id="IPR035992">
    <property type="entry name" value="Ricin_B-like_lectins"/>
</dbReference>
<keyword evidence="2" id="KW-0732">Signal</keyword>
<keyword evidence="1" id="KW-1133">Transmembrane helix</keyword>
<organism evidence="4 5">
    <name type="scientific">Etheostoma spectabile</name>
    <name type="common">orangethroat darter</name>
    <dbReference type="NCBI Taxonomy" id="54343"/>
    <lineage>
        <taxon>Eukaryota</taxon>
        <taxon>Metazoa</taxon>
        <taxon>Chordata</taxon>
        <taxon>Craniata</taxon>
        <taxon>Vertebrata</taxon>
        <taxon>Euteleostomi</taxon>
        <taxon>Actinopterygii</taxon>
        <taxon>Neopterygii</taxon>
        <taxon>Teleostei</taxon>
        <taxon>Neoteleostei</taxon>
        <taxon>Acanthomorphata</taxon>
        <taxon>Eupercaria</taxon>
        <taxon>Perciformes</taxon>
        <taxon>Percoidei</taxon>
        <taxon>Percidae</taxon>
        <taxon>Etheostomatinae</taxon>
        <taxon>Etheostoma</taxon>
    </lineage>
</organism>
<gene>
    <name evidence="4" type="ORF">FQN60_018364</name>
</gene>
<dbReference type="InterPro" id="IPR029387">
    <property type="entry name" value="OSTbeta"/>
</dbReference>
<accession>A0A5J5DI05</accession>
<sequence length="318" mass="34782">MGSSLPFVYLLALVIFQEVCGLKIQNKLLGKCLQVHEGTLGGRVSLGDCSPYLALQEWRWLPESQALSNHHTGECLTAPGEQYEGVLLQRCVFLAGSDESDAGVAWVGTGRGASSQAWSCSKKGHLTLIGRGLHLSATQESTLVFLSREHKQPGSRWRTLDNETLCNGRASKHNQHQSHHHLVGGIMAGEVTEAYPVMDVPFWALSTKSPAEPAMIFFRTDYGMGWKITMLVLSSLALVLGTVILILSAYANRRKKVVCVLKSYTPRPEVSVPGSPAASERAPLTEHAMRLPHSSPTLQRGEILIEWKDGTVTPLYEA</sequence>
<dbReference type="GO" id="GO:0005886">
    <property type="term" value="C:plasma membrane"/>
    <property type="evidence" value="ECO:0007669"/>
    <property type="project" value="InterPro"/>
</dbReference>
<dbReference type="SUPFAM" id="SSF50370">
    <property type="entry name" value="Ricin B-like lectins"/>
    <property type="match status" value="1"/>
</dbReference>
<dbReference type="PROSITE" id="PS50231">
    <property type="entry name" value="RICIN_B_LECTIN"/>
    <property type="match status" value="1"/>
</dbReference>
<name>A0A5J5DI05_9PERO</name>
<evidence type="ECO:0000313" key="4">
    <source>
        <dbReference type="EMBL" id="KAA8592909.1"/>
    </source>
</evidence>
<feature type="domain" description="Ricin B lectin" evidence="3">
    <location>
        <begin position="19"/>
        <end position="160"/>
    </location>
</feature>
<dbReference type="Gene3D" id="2.80.10.50">
    <property type="match status" value="1"/>
</dbReference>
<dbReference type="GO" id="GO:0022857">
    <property type="term" value="F:transmembrane transporter activity"/>
    <property type="evidence" value="ECO:0007669"/>
    <property type="project" value="InterPro"/>
</dbReference>
<dbReference type="AlphaFoldDB" id="A0A5J5DI05"/>
<comment type="caution">
    <text evidence="4">The sequence shown here is derived from an EMBL/GenBank/DDBJ whole genome shotgun (WGS) entry which is preliminary data.</text>
</comment>
<feature type="chain" id="PRO_5023889653" description="Ricin B lectin domain-containing protein" evidence="2">
    <location>
        <begin position="22"/>
        <end position="318"/>
    </location>
</feature>
<feature type="signal peptide" evidence="2">
    <location>
        <begin position="1"/>
        <end position="21"/>
    </location>
</feature>
<reference evidence="4 5" key="1">
    <citation type="submission" date="2019-08" db="EMBL/GenBank/DDBJ databases">
        <title>A chromosome-level genome assembly, high-density linkage maps, and genome scans reveal the genomic architecture of hybrid incompatibilities underlying speciation via character displacement in darters (Percidae: Etheostominae).</title>
        <authorList>
            <person name="Moran R.L."/>
            <person name="Catchen J.M."/>
            <person name="Fuller R.C."/>
        </authorList>
    </citation>
    <scope>NUCLEOTIDE SEQUENCE [LARGE SCALE GENOMIC DNA]</scope>
    <source>
        <strain evidence="4">EspeVRDwgs_2016</strain>
        <tissue evidence="4">Muscle</tissue>
    </source>
</reference>
<feature type="transmembrane region" description="Helical" evidence="1">
    <location>
        <begin position="224"/>
        <end position="247"/>
    </location>
</feature>
<protein>
    <recommendedName>
        <fullName evidence="3">Ricin B lectin domain-containing protein</fullName>
    </recommendedName>
</protein>
<dbReference type="Proteomes" id="UP000327493">
    <property type="component" value="Chromosome 5"/>
</dbReference>